<protein>
    <submittedName>
        <fullName evidence="2">VOC family protein</fullName>
    </submittedName>
</protein>
<dbReference type="PROSITE" id="PS51819">
    <property type="entry name" value="VOC"/>
    <property type="match status" value="1"/>
</dbReference>
<organism evidence="2 3">
    <name type="scientific">Kineothrix sedimenti</name>
    <dbReference type="NCBI Taxonomy" id="3123317"/>
    <lineage>
        <taxon>Bacteria</taxon>
        <taxon>Bacillati</taxon>
        <taxon>Bacillota</taxon>
        <taxon>Clostridia</taxon>
        <taxon>Lachnospirales</taxon>
        <taxon>Lachnospiraceae</taxon>
        <taxon>Kineothrix</taxon>
    </lineage>
</organism>
<dbReference type="EMBL" id="CP146256">
    <property type="protein sequence ID" value="XAH72844.1"/>
    <property type="molecule type" value="Genomic_DNA"/>
</dbReference>
<dbReference type="SUPFAM" id="SSF54593">
    <property type="entry name" value="Glyoxalase/Bleomycin resistance protein/Dihydroxybiphenyl dioxygenase"/>
    <property type="match status" value="1"/>
</dbReference>
<evidence type="ECO:0000313" key="2">
    <source>
        <dbReference type="EMBL" id="XAH72844.1"/>
    </source>
</evidence>
<gene>
    <name evidence="2" type="ORF">V6984_15205</name>
</gene>
<dbReference type="InterPro" id="IPR037523">
    <property type="entry name" value="VOC_core"/>
</dbReference>
<proteinExistence type="predicted"/>
<evidence type="ECO:0000313" key="3">
    <source>
        <dbReference type="Proteomes" id="UP001451571"/>
    </source>
</evidence>
<feature type="domain" description="VOC" evidence="1">
    <location>
        <begin position="2"/>
        <end position="113"/>
    </location>
</feature>
<sequence>MKLGEVGFLTNDVIRLADFYKFLLGTDNGSGDGVHQTIIAEETMLTIYNDGTVKNNQNQNICIAFTVDNVDEEYERLLEKGMKIIDKPITRPWGARNMSLLDPDGNTVYLRSFPENVKEG</sequence>
<dbReference type="Pfam" id="PF00903">
    <property type="entry name" value="Glyoxalase"/>
    <property type="match status" value="1"/>
</dbReference>
<accession>A0ABZ3ETA2</accession>
<dbReference type="Gene3D" id="3.10.180.10">
    <property type="entry name" value="2,3-Dihydroxybiphenyl 1,2-Dioxygenase, domain 1"/>
    <property type="match status" value="1"/>
</dbReference>
<reference evidence="2 3" key="1">
    <citation type="submission" date="2024-02" db="EMBL/GenBank/DDBJ databases">
        <title>Bacterial strain from lacustrine sediment.</title>
        <authorList>
            <person name="Petit C."/>
            <person name="Fadhlaoui K."/>
        </authorList>
    </citation>
    <scope>NUCLEOTIDE SEQUENCE [LARGE SCALE GENOMIC DNA]</scope>
    <source>
        <strain evidence="2 3">IPX-CK</strain>
    </source>
</reference>
<dbReference type="RefSeq" id="WP_342756457.1">
    <property type="nucleotide sequence ID" value="NZ_CP146256.1"/>
</dbReference>
<evidence type="ECO:0000259" key="1">
    <source>
        <dbReference type="PROSITE" id="PS51819"/>
    </source>
</evidence>
<dbReference type="Proteomes" id="UP001451571">
    <property type="component" value="Chromosome"/>
</dbReference>
<dbReference type="InterPro" id="IPR029068">
    <property type="entry name" value="Glyas_Bleomycin-R_OHBP_Dase"/>
</dbReference>
<dbReference type="InterPro" id="IPR004360">
    <property type="entry name" value="Glyas_Fos-R_dOase_dom"/>
</dbReference>
<name>A0ABZ3ETA2_9FIRM</name>
<keyword evidence="3" id="KW-1185">Reference proteome</keyword>